<dbReference type="OrthoDB" id="5771308at2759"/>
<reference evidence="2" key="1">
    <citation type="journal article" date="2015" name="Nat. Genet.">
        <title>The genome and transcriptome of the zoonotic hookworm Ancylostoma ceylanicum identify infection-specific gene families.</title>
        <authorList>
            <person name="Schwarz E.M."/>
            <person name="Hu Y."/>
            <person name="Antoshechkin I."/>
            <person name="Miller M.M."/>
            <person name="Sternberg P.W."/>
            <person name="Aroian R.V."/>
        </authorList>
    </citation>
    <scope>NUCLEOTIDE SEQUENCE</scope>
    <source>
        <strain evidence="2">HY135</strain>
    </source>
</reference>
<comment type="caution">
    <text evidence="1">The sequence shown here is derived from an EMBL/GenBank/DDBJ whole genome shotgun (WGS) entry which is preliminary data.</text>
</comment>
<keyword evidence="2" id="KW-1185">Reference proteome</keyword>
<gene>
    <name evidence="1" type="primary">Acey_s0022.g461</name>
    <name evidence="1" type="ORF">Y032_0022g461</name>
</gene>
<proteinExistence type="predicted"/>
<accession>A0A016UXK6</accession>
<evidence type="ECO:0000313" key="1">
    <source>
        <dbReference type="EMBL" id="EYC20129.1"/>
    </source>
</evidence>
<name>A0A016UXK6_9BILA</name>
<dbReference type="Proteomes" id="UP000024635">
    <property type="component" value="Unassembled WGS sequence"/>
</dbReference>
<sequence length="74" mass="8735">MTSEQSVIRCANCKKAPRTGSKLMVCRVCQQYGRHKLPQYFPCHFCSMDCYLRKKDTHVRLHSRLDNFEQLLQA</sequence>
<protein>
    <submittedName>
        <fullName evidence="1">Uncharacterized protein</fullName>
    </submittedName>
</protein>
<dbReference type="AlphaFoldDB" id="A0A016UXK6"/>
<dbReference type="EMBL" id="JARK01001358">
    <property type="protein sequence ID" value="EYC20129.1"/>
    <property type="molecule type" value="Genomic_DNA"/>
</dbReference>
<organism evidence="1 2">
    <name type="scientific">Ancylostoma ceylanicum</name>
    <dbReference type="NCBI Taxonomy" id="53326"/>
    <lineage>
        <taxon>Eukaryota</taxon>
        <taxon>Metazoa</taxon>
        <taxon>Ecdysozoa</taxon>
        <taxon>Nematoda</taxon>
        <taxon>Chromadorea</taxon>
        <taxon>Rhabditida</taxon>
        <taxon>Rhabditina</taxon>
        <taxon>Rhabditomorpha</taxon>
        <taxon>Strongyloidea</taxon>
        <taxon>Ancylostomatidae</taxon>
        <taxon>Ancylostomatinae</taxon>
        <taxon>Ancylostoma</taxon>
    </lineage>
</organism>
<evidence type="ECO:0000313" key="2">
    <source>
        <dbReference type="Proteomes" id="UP000024635"/>
    </source>
</evidence>